<accession>A0A918VA04</accession>
<dbReference type="PROSITE" id="PS51257">
    <property type="entry name" value="PROKAR_LIPOPROTEIN"/>
    <property type="match status" value="1"/>
</dbReference>
<evidence type="ECO:0008006" key="4">
    <source>
        <dbReference type="Google" id="ProtNLM"/>
    </source>
</evidence>
<keyword evidence="3" id="KW-1185">Reference proteome</keyword>
<name>A0A918VA04_9FLAO</name>
<dbReference type="SUPFAM" id="SSF82185">
    <property type="entry name" value="Histone H3 K4-specific methyltransferase SET7/9 N-terminal domain"/>
    <property type="match status" value="2"/>
</dbReference>
<dbReference type="EMBL" id="BMWZ01000004">
    <property type="protein sequence ID" value="GGZ82759.1"/>
    <property type="molecule type" value="Genomic_DNA"/>
</dbReference>
<proteinExistence type="predicted"/>
<reference evidence="2" key="1">
    <citation type="journal article" date="2014" name="Int. J. Syst. Evol. Microbiol.">
        <title>Complete genome sequence of Corynebacterium casei LMG S-19264T (=DSM 44701T), isolated from a smear-ripened cheese.</title>
        <authorList>
            <consortium name="US DOE Joint Genome Institute (JGI-PGF)"/>
            <person name="Walter F."/>
            <person name="Albersmeier A."/>
            <person name="Kalinowski J."/>
            <person name="Ruckert C."/>
        </authorList>
    </citation>
    <scope>NUCLEOTIDE SEQUENCE</scope>
    <source>
        <strain evidence="2">KCTC 12710</strain>
    </source>
</reference>
<evidence type="ECO:0000256" key="1">
    <source>
        <dbReference type="SAM" id="SignalP"/>
    </source>
</evidence>
<protein>
    <recommendedName>
        <fullName evidence="4">Toxin-antitoxin system YwqK family antitoxin</fullName>
    </recommendedName>
</protein>
<dbReference type="RefSeq" id="WP_229796781.1">
    <property type="nucleotide sequence ID" value="NZ_BMWZ01000004.1"/>
</dbReference>
<feature type="chain" id="PRO_5037471838" description="Toxin-antitoxin system YwqK family antitoxin" evidence="1">
    <location>
        <begin position="24"/>
        <end position="189"/>
    </location>
</feature>
<feature type="signal peptide" evidence="1">
    <location>
        <begin position="1"/>
        <end position="23"/>
    </location>
</feature>
<reference evidence="2" key="2">
    <citation type="submission" date="2020-09" db="EMBL/GenBank/DDBJ databases">
        <authorList>
            <person name="Sun Q."/>
            <person name="Kim S."/>
        </authorList>
    </citation>
    <scope>NUCLEOTIDE SEQUENCE</scope>
    <source>
        <strain evidence="2">KCTC 12710</strain>
    </source>
</reference>
<dbReference type="AlphaFoldDB" id="A0A918VA04"/>
<keyword evidence="1" id="KW-0732">Signal</keyword>
<dbReference type="Proteomes" id="UP000636004">
    <property type="component" value="Unassembled WGS sequence"/>
</dbReference>
<sequence>MRFKVLHIVVLMGLLFGCNTSTNTVVVNDTYENLRLENGVLFYNTSPFNGVLRSSYASGAVKRQVNYRDGKKDGSEIQWSENGNKLIERYYAQGVKRGIHKAWWDHGILKFEYHFNDRGEYHGEMKEWYESGQPLRAFNYVNGKEDGAQRLWKPDGSIKANYEVVHGERFGLIGLKKCYTVTVNSDEVK</sequence>
<organism evidence="2 3">
    <name type="scientific">Algibacter mikhailovii</name>
    <dbReference type="NCBI Taxonomy" id="425498"/>
    <lineage>
        <taxon>Bacteria</taxon>
        <taxon>Pseudomonadati</taxon>
        <taxon>Bacteroidota</taxon>
        <taxon>Flavobacteriia</taxon>
        <taxon>Flavobacteriales</taxon>
        <taxon>Flavobacteriaceae</taxon>
        <taxon>Algibacter</taxon>
    </lineage>
</organism>
<evidence type="ECO:0000313" key="2">
    <source>
        <dbReference type="EMBL" id="GGZ82759.1"/>
    </source>
</evidence>
<gene>
    <name evidence="2" type="ORF">GCM10007028_20750</name>
</gene>
<dbReference type="Pfam" id="PF07661">
    <property type="entry name" value="MORN_2"/>
    <property type="match status" value="1"/>
</dbReference>
<comment type="caution">
    <text evidence="2">The sequence shown here is derived from an EMBL/GenBank/DDBJ whole genome shotgun (WGS) entry which is preliminary data.</text>
</comment>
<evidence type="ECO:0000313" key="3">
    <source>
        <dbReference type="Proteomes" id="UP000636004"/>
    </source>
</evidence>
<dbReference type="Gene3D" id="3.90.930.1">
    <property type="match status" value="1"/>
</dbReference>
<dbReference type="InterPro" id="IPR011652">
    <property type="entry name" value="MORN_2"/>
</dbReference>